<protein>
    <submittedName>
        <fullName evidence="1">Uncharacterized protein</fullName>
    </submittedName>
</protein>
<keyword evidence="2" id="KW-1185">Reference proteome</keyword>
<gene>
    <name evidence="1" type="ORF">SS37A_38670</name>
</gene>
<sequence>MNYLCIDSCQRTTKRKFALFLGLIAVVLSGVSGYKLAVDWSELPKSPEGLRSGELWNDGGIPAIVPKVP</sequence>
<accession>A0ABM8EE98</accession>
<dbReference type="Proteomes" id="UP001317629">
    <property type="component" value="Plasmid pSS37A-Re-2"/>
</dbReference>
<geneLocation type="plasmid" evidence="1 2">
    <name>pSS37A-Re-2</name>
</geneLocation>
<name>A0ABM8EE98_9HYPH</name>
<evidence type="ECO:0000313" key="1">
    <source>
        <dbReference type="EMBL" id="BDV36337.1"/>
    </source>
</evidence>
<proteinExistence type="predicted"/>
<organism evidence="1 2">
    <name type="scientific">Methylocystis iwaonis</name>
    <dbReference type="NCBI Taxonomy" id="2885079"/>
    <lineage>
        <taxon>Bacteria</taxon>
        <taxon>Pseudomonadati</taxon>
        <taxon>Pseudomonadota</taxon>
        <taxon>Alphaproteobacteria</taxon>
        <taxon>Hyphomicrobiales</taxon>
        <taxon>Methylocystaceae</taxon>
        <taxon>Methylocystis</taxon>
    </lineage>
</organism>
<evidence type="ECO:0000313" key="2">
    <source>
        <dbReference type="Proteomes" id="UP001317629"/>
    </source>
</evidence>
<keyword evidence="1" id="KW-0614">Plasmid</keyword>
<reference evidence="1 2" key="1">
    <citation type="journal article" date="2023" name="Int. J. Syst. Evol. Microbiol.">
        <title>Methylocystis iwaonis sp. nov., a type II methane-oxidizing bacterium from surface soil of a rice paddy field in Japan, and emended description of the genus Methylocystis (ex Whittenbury et al. 1970) Bowman et al. 1993.</title>
        <authorList>
            <person name="Kaise H."/>
            <person name="Sawadogo J.B."/>
            <person name="Alam M.S."/>
            <person name="Ueno C."/>
            <person name="Dianou D."/>
            <person name="Shinjo R."/>
            <person name="Asakawa S."/>
        </authorList>
    </citation>
    <scope>NUCLEOTIDE SEQUENCE [LARGE SCALE GENOMIC DNA]</scope>
    <source>
        <strain evidence="1 2">SS37A-Re</strain>
    </source>
</reference>
<dbReference type="EMBL" id="AP027144">
    <property type="protein sequence ID" value="BDV36337.1"/>
    <property type="molecule type" value="Genomic_DNA"/>
</dbReference>